<organism evidence="2 3">
    <name type="scientific">Mycena maculata</name>
    <dbReference type="NCBI Taxonomy" id="230809"/>
    <lineage>
        <taxon>Eukaryota</taxon>
        <taxon>Fungi</taxon>
        <taxon>Dikarya</taxon>
        <taxon>Basidiomycota</taxon>
        <taxon>Agaricomycotina</taxon>
        <taxon>Agaricomycetes</taxon>
        <taxon>Agaricomycetidae</taxon>
        <taxon>Agaricales</taxon>
        <taxon>Marasmiineae</taxon>
        <taxon>Mycenaceae</taxon>
        <taxon>Mycena</taxon>
    </lineage>
</organism>
<sequence length="498" mass="54087">MDQVPLDHALCLAQQPDGRQCVCRRYTKKPNQREEDPDICKNCNHIESGHPLAPLPPTATVNIKDLVRDFREAGKVKGGPALASELKATSSVAEAETSSGLRPKKRKSDTDTEPQAVSKKAKGKGKQKNADDGGKKIPIGTVILMPEGLDHNGQLVRTRGADAADIDRLISVKLGKIAQPGEVLCFYMGWTPEQVTDWLRILFPEAMKWLGEHPYGPEQAELTAVKEQLQWRLCIKGRLGLSLSYEPFPSGLEMSNACVAPGRSSAQRVLIFTSKRQIPEERYNDWEAESDDELEATSSDFETIDTSENDMTPQKNKESASKPAMIVIKKEAIQKALAAAPLSAPTAPAAMPLSPSTQGSNKMDTRLSTGAIKKKVVYVPDSDDSDGDYMPASPAEAETPTAANSSSSNTARPASPLFTSFDTPSPSPFEPFAYRQPSPIEEFPSYISRSSSRSNTHWAAAAFSAAMEGQSSSGLSTRDTLTSAADVWRKAPRPNPWT</sequence>
<feature type="region of interest" description="Disordered" evidence="1">
    <location>
        <begin position="343"/>
        <end position="366"/>
    </location>
</feature>
<comment type="caution">
    <text evidence="2">The sequence shown here is derived from an EMBL/GenBank/DDBJ whole genome shotgun (WGS) entry which is preliminary data.</text>
</comment>
<feature type="compositionally biased region" description="Polar residues" evidence="1">
    <location>
        <begin position="357"/>
        <end position="366"/>
    </location>
</feature>
<feature type="compositionally biased region" description="Low complexity" evidence="1">
    <location>
        <begin position="88"/>
        <end position="99"/>
    </location>
</feature>
<dbReference type="AlphaFoldDB" id="A0AAD7JE65"/>
<feature type="region of interest" description="Disordered" evidence="1">
    <location>
        <begin position="466"/>
        <end position="498"/>
    </location>
</feature>
<evidence type="ECO:0000313" key="3">
    <source>
        <dbReference type="Proteomes" id="UP001215280"/>
    </source>
</evidence>
<feature type="compositionally biased region" description="Polar residues" evidence="1">
    <location>
        <begin position="469"/>
        <end position="483"/>
    </location>
</feature>
<dbReference type="EMBL" id="JARJLG010000047">
    <property type="protein sequence ID" value="KAJ7760859.1"/>
    <property type="molecule type" value="Genomic_DNA"/>
</dbReference>
<feature type="compositionally biased region" description="Low complexity" evidence="1">
    <location>
        <begin position="391"/>
        <end position="416"/>
    </location>
</feature>
<accession>A0AAD7JE65</accession>
<protein>
    <submittedName>
        <fullName evidence="2">Uncharacterized protein</fullName>
    </submittedName>
</protein>
<feature type="compositionally biased region" description="Low complexity" evidence="1">
    <location>
        <begin position="343"/>
        <end position="356"/>
    </location>
</feature>
<name>A0AAD7JE65_9AGAR</name>
<dbReference type="Proteomes" id="UP001215280">
    <property type="component" value="Unassembled WGS sequence"/>
</dbReference>
<evidence type="ECO:0000313" key="2">
    <source>
        <dbReference type="EMBL" id="KAJ7760859.1"/>
    </source>
</evidence>
<keyword evidence="3" id="KW-1185">Reference proteome</keyword>
<reference evidence="2" key="1">
    <citation type="submission" date="2023-03" db="EMBL/GenBank/DDBJ databases">
        <title>Massive genome expansion in bonnet fungi (Mycena s.s.) driven by repeated elements and novel gene families across ecological guilds.</title>
        <authorList>
            <consortium name="Lawrence Berkeley National Laboratory"/>
            <person name="Harder C.B."/>
            <person name="Miyauchi S."/>
            <person name="Viragh M."/>
            <person name="Kuo A."/>
            <person name="Thoen E."/>
            <person name="Andreopoulos B."/>
            <person name="Lu D."/>
            <person name="Skrede I."/>
            <person name="Drula E."/>
            <person name="Henrissat B."/>
            <person name="Morin E."/>
            <person name="Kohler A."/>
            <person name="Barry K."/>
            <person name="LaButti K."/>
            <person name="Morin E."/>
            <person name="Salamov A."/>
            <person name="Lipzen A."/>
            <person name="Mereny Z."/>
            <person name="Hegedus B."/>
            <person name="Baldrian P."/>
            <person name="Stursova M."/>
            <person name="Weitz H."/>
            <person name="Taylor A."/>
            <person name="Grigoriev I.V."/>
            <person name="Nagy L.G."/>
            <person name="Martin F."/>
            <person name="Kauserud H."/>
        </authorList>
    </citation>
    <scope>NUCLEOTIDE SEQUENCE</scope>
    <source>
        <strain evidence="2">CBHHK188m</strain>
    </source>
</reference>
<evidence type="ECO:0000256" key="1">
    <source>
        <dbReference type="SAM" id="MobiDB-lite"/>
    </source>
</evidence>
<proteinExistence type="predicted"/>
<feature type="region of interest" description="Disordered" evidence="1">
    <location>
        <begin position="282"/>
        <end position="323"/>
    </location>
</feature>
<feature type="compositionally biased region" description="Acidic residues" evidence="1">
    <location>
        <begin position="286"/>
        <end position="295"/>
    </location>
</feature>
<feature type="region of interest" description="Disordered" evidence="1">
    <location>
        <begin position="379"/>
        <end position="436"/>
    </location>
</feature>
<feature type="region of interest" description="Disordered" evidence="1">
    <location>
        <begin position="85"/>
        <end position="138"/>
    </location>
</feature>
<gene>
    <name evidence="2" type="ORF">DFH07DRAFT_1059931</name>
</gene>